<accession>A0A812TVH8</accession>
<keyword evidence="2" id="KW-0732">Signal</keyword>
<gene>
    <name evidence="3" type="ORF">SNAT2548_LOCUS30936</name>
</gene>
<feature type="signal peptide" evidence="2">
    <location>
        <begin position="1"/>
        <end position="22"/>
    </location>
</feature>
<proteinExistence type="predicted"/>
<protein>
    <submittedName>
        <fullName evidence="3">Uncharacterized protein</fullName>
    </submittedName>
</protein>
<evidence type="ECO:0000313" key="4">
    <source>
        <dbReference type="Proteomes" id="UP000604046"/>
    </source>
</evidence>
<dbReference type="Proteomes" id="UP000604046">
    <property type="component" value="Unassembled WGS sequence"/>
</dbReference>
<dbReference type="EMBL" id="CAJNDS010002634">
    <property type="protein sequence ID" value="CAE7550963.1"/>
    <property type="molecule type" value="Genomic_DNA"/>
</dbReference>
<name>A0A812TVH8_9DINO</name>
<sequence>MLTVASSHRLLAVVCAAWLASGGSFKLSDAKGGATATPPLPHQQRSDGNPQSTPERRGGKTDAFGMLAKNLNFLLMKVAQLEAVAEMQDAKIRRSEQVHKMLLDEIGSLKAEGKGMGSSFRKSEALLQEVVQDAETRVDKATEIMKDVFLKHQHQLETGKFHPNPDQEVVKAGLSRAHQRSAQKSMEAASSNETRWGPVGSAVNSVADTATDVGGTVVNTAVDTADFATDFASDPVGTMENGFQALSDPAAKVKFAKDILAEHTISTVAQATEILKNVLGLPGFSEFTGTCSLSRQPGFTSFDQNGIGLDLGRFSCSMSLVGQPSSAFSVDLGRRSVSLPAELGEVYKIGWRLTSCARKDTAFHLIECLSMDLLSLAPAAYVGVAVRKLNIMDLVPSQVRQVVQWNEEAVRTVFSVGNQLMQCPNRGHEHDLIKCLGDWIMQFKPPMNYMPDPVKKLANGRIMDLVPSQVRQVVQWNEEAVRTVFSVGYELMHCPNRGHHHDLIKCLGDWIMNFKPPMNYMPDPVKKLADGRIMDLVPSQVRQVASWNEEAVRTVFSVGFELMHCPNRGHHHDLIKCLGGWIMHLNPPVDYMPDPVKKLADGRMMDLMPQHMGLLANGDPNSIQNMLTLGQELVKCADASTTSPATAQRDIVQCLGFQIVSRVAPLNFLNKLGDIFAEFIETFSKVAAAVIPQAMKGGQSLLQIAATTDFPSISAGPVVHHRGDNLVITKHSQKVPREQVELLQELAAAKKDAGDSDEPAAIDWSMDNYGPEIHELVTQFNGKETGTGSCLAFAPGSKTGSNNQATQQDWQAPTKDDFVKLEPWAVPCGNQWMKDHWQKWQGYSFYTSDASLEKCLTVSFSLSMQPVVAFVGGIEFKLLPGPLAQVDTLVCWPVGQPGGLDLSVLRSEVKSNNVLLFSRTLRLAKRFGQDTDFVTKNLNGAHQTARSFFGKPGSSESSTAIASMKRAALLESNRTLAQAAQAAAKARLAKLEESLYWKVEEEDLYLASVEYGKDAGMNTTSELRGRAAGRRLSALQNGEKRQNSFKLFGFKNSGLVNYDVKGFLSGNWLQLGLQMGWGHYQSPEKTINLVNMADQFAAVLAAVPTSLLSLESKKRAIAALYDFQDGDITEVQGTAKTKTLAGTVKKSNGDAQWAFDVNSPPVGSTIQHPPVPSKTLPACQEADCASHFAEQGVAWPAFMCTRHAVHVDGRKMLAVTDPAAKSDMVAWFKSEDAGSDWKSAVGSWHGRVTKGSVVTKVEAGNGAPNAVVYITGNTGSGFDFGNIMNPDYTICSISRYLPGGKTGRVLQGGNVVNWLHGHWGGSAGVAHYGHWIGPHAAPASSDWLVMCGSANGVLFKGQDKTNIGTRAAVKHNAAFHLYINELTGEVSDFGVMEVIVWRRSLTEAEMWTSMEYLNWKLQAGPQQPAAKSDMVAWFKSEDAGSDWKSAVGSWHGRVTKGSVVKKVEAGNGASNAVAYITGNTGAGFDFGNIMNPDYTICSISRYLPGGKTGRVLQGGNVVNWLHGHWGGSAGVAHYGHWIGPHAAPASSDWLVMCGSANGVLFKGQDKTNIGTRAAVKHNAAFHLYINELTGEVSDFGVMEVIVWRRSLTEAEMWTSMEYLNGKLR</sequence>
<evidence type="ECO:0000256" key="2">
    <source>
        <dbReference type="SAM" id="SignalP"/>
    </source>
</evidence>
<evidence type="ECO:0000256" key="1">
    <source>
        <dbReference type="SAM" id="MobiDB-lite"/>
    </source>
</evidence>
<evidence type="ECO:0000313" key="3">
    <source>
        <dbReference type="EMBL" id="CAE7550963.1"/>
    </source>
</evidence>
<reference evidence="3" key="1">
    <citation type="submission" date="2021-02" db="EMBL/GenBank/DDBJ databases">
        <authorList>
            <person name="Dougan E. K."/>
            <person name="Rhodes N."/>
            <person name="Thang M."/>
            <person name="Chan C."/>
        </authorList>
    </citation>
    <scope>NUCLEOTIDE SEQUENCE</scope>
</reference>
<keyword evidence="4" id="KW-1185">Reference proteome</keyword>
<organism evidence="3 4">
    <name type="scientific">Symbiodinium natans</name>
    <dbReference type="NCBI Taxonomy" id="878477"/>
    <lineage>
        <taxon>Eukaryota</taxon>
        <taxon>Sar</taxon>
        <taxon>Alveolata</taxon>
        <taxon>Dinophyceae</taxon>
        <taxon>Suessiales</taxon>
        <taxon>Symbiodiniaceae</taxon>
        <taxon>Symbiodinium</taxon>
    </lineage>
</organism>
<feature type="chain" id="PRO_5032444896" evidence="2">
    <location>
        <begin position="23"/>
        <end position="1624"/>
    </location>
</feature>
<comment type="caution">
    <text evidence="3">The sequence shown here is derived from an EMBL/GenBank/DDBJ whole genome shotgun (WGS) entry which is preliminary data.</text>
</comment>
<feature type="region of interest" description="Disordered" evidence="1">
    <location>
        <begin position="30"/>
        <end position="61"/>
    </location>
</feature>